<dbReference type="InterPro" id="IPR022385">
    <property type="entry name" value="Rhs_assc_core"/>
</dbReference>
<name>A0A3R6EFS6_9FIRM</name>
<dbReference type="RefSeq" id="WP_118930637.1">
    <property type="nucleotide sequence ID" value="NZ_QSKW01000043.1"/>
</dbReference>
<reference evidence="1 2" key="1">
    <citation type="submission" date="2018-08" db="EMBL/GenBank/DDBJ databases">
        <title>A genome reference for cultivated species of the human gut microbiota.</title>
        <authorList>
            <person name="Zou Y."/>
            <person name="Xue W."/>
            <person name="Luo G."/>
        </authorList>
    </citation>
    <scope>NUCLEOTIDE SEQUENCE [LARGE SCALE GENOMIC DNA]</scope>
    <source>
        <strain evidence="1 2">AM27-11</strain>
    </source>
</reference>
<dbReference type="Proteomes" id="UP000286271">
    <property type="component" value="Unassembled WGS sequence"/>
</dbReference>
<dbReference type="Gene3D" id="2.180.10.10">
    <property type="entry name" value="RHS repeat-associated core"/>
    <property type="match status" value="1"/>
</dbReference>
<comment type="caution">
    <text evidence="1">The sequence shown here is derived from an EMBL/GenBank/DDBJ whole genome shotgun (WGS) entry which is preliminary data.</text>
</comment>
<dbReference type="AlphaFoldDB" id="A0A3R6EFS6"/>
<dbReference type="NCBIfam" id="TIGR03696">
    <property type="entry name" value="Rhs_assc_core"/>
    <property type="match status" value="1"/>
</dbReference>
<evidence type="ECO:0000313" key="2">
    <source>
        <dbReference type="Proteomes" id="UP000286271"/>
    </source>
</evidence>
<proteinExistence type="predicted"/>
<accession>A0A3R6EFS6</accession>
<evidence type="ECO:0008006" key="3">
    <source>
        <dbReference type="Google" id="ProtNLM"/>
    </source>
</evidence>
<gene>
    <name evidence="1" type="ORF">DW707_16890</name>
</gene>
<protein>
    <recommendedName>
        <fullName evidence="3">RHS repeat-associated core domain-containing protein</fullName>
    </recommendedName>
</protein>
<organism evidence="1 2">
    <name type="scientific">Roseburia inulinivorans</name>
    <dbReference type="NCBI Taxonomy" id="360807"/>
    <lineage>
        <taxon>Bacteria</taxon>
        <taxon>Bacillati</taxon>
        <taxon>Bacillota</taxon>
        <taxon>Clostridia</taxon>
        <taxon>Lachnospirales</taxon>
        <taxon>Lachnospiraceae</taxon>
        <taxon>Roseburia</taxon>
    </lineage>
</organism>
<dbReference type="EMBL" id="QSKW01000043">
    <property type="protein sequence ID" value="RHE91189.1"/>
    <property type="molecule type" value="Genomic_DNA"/>
</dbReference>
<sequence length="77" mass="8999">MPCFYKDNEVIGLLTRSIQPFGFNGYEMDEVGGQYFAQARRYDAGVGRFVSEDFIKGHIAVPYTMNHYNYCWNRPMD</sequence>
<evidence type="ECO:0000313" key="1">
    <source>
        <dbReference type="EMBL" id="RHE91189.1"/>
    </source>
</evidence>